<dbReference type="PANTHER" id="PTHR15591">
    <property type="entry name" value="RUN AND SH3 DOMAIN CONTAINING"/>
    <property type="match status" value="1"/>
</dbReference>
<accession>A0A7R8Z1U3</accession>
<reference evidence="3 4" key="1">
    <citation type="submission" date="2020-11" db="EMBL/GenBank/DDBJ databases">
        <authorList>
            <person name="Wallbank WR R."/>
            <person name="Pardo Diaz C."/>
            <person name="Kozak K."/>
            <person name="Martin S."/>
            <person name="Jiggins C."/>
            <person name="Moest M."/>
            <person name="Warren A I."/>
            <person name="Generalovic N T."/>
            <person name="Byers J.R.P. K."/>
            <person name="Montejo-Kovacevich G."/>
            <person name="Yen C E."/>
        </authorList>
    </citation>
    <scope>NUCLEOTIDE SEQUENCE [LARGE SCALE GENOMIC DNA]</scope>
</reference>
<feature type="region of interest" description="Disordered" evidence="1">
    <location>
        <begin position="293"/>
        <end position="328"/>
    </location>
</feature>
<dbReference type="PROSITE" id="PS50826">
    <property type="entry name" value="RUN"/>
    <property type="match status" value="1"/>
</dbReference>
<dbReference type="InterPro" id="IPR047343">
    <property type="entry name" value="RUSC1_2"/>
</dbReference>
<dbReference type="Proteomes" id="UP000594454">
    <property type="component" value="Chromosome 7"/>
</dbReference>
<dbReference type="Gene3D" id="1.20.58.900">
    <property type="match status" value="1"/>
</dbReference>
<proteinExistence type="predicted"/>
<dbReference type="OrthoDB" id="10068328at2759"/>
<feature type="compositionally biased region" description="Low complexity" evidence="1">
    <location>
        <begin position="298"/>
        <end position="314"/>
    </location>
</feature>
<feature type="domain" description="RUN" evidence="2">
    <location>
        <begin position="455"/>
        <end position="661"/>
    </location>
</feature>
<dbReference type="InterPro" id="IPR058732">
    <property type="entry name" value="RUNDC1_M"/>
</dbReference>
<dbReference type="CDD" id="cd17683">
    <property type="entry name" value="RUN_RUNDC1"/>
    <property type="match status" value="1"/>
</dbReference>
<dbReference type="AlphaFoldDB" id="A0A7R8Z1U3"/>
<dbReference type="InterPro" id="IPR004012">
    <property type="entry name" value="Run_dom"/>
</dbReference>
<dbReference type="SUPFAM" id="SSF140741">
    <property type="entry name" value="RUN domain-like"/>
    <property type="match status" value="1"/>
</dbReference>
<evidence type="ECO:0000259" key="2">
    <source>
        <dbReference type="PROSITE" id="PS50826"/>
    </source>
</evidence>
<evidence type="ECO:0000313" key="3">
    <source>
        <dbReference type="EMBL" id="CAD7093979.1"/>
    </source>
</evidence>
<name>A0A7R8Z1U3_HERIL</name>
<evidence type="ECO:0000256" key="1">
    <source>
        <dbReference type="SAM" id="MobiDB-lite"/>
    </source>
</evidence>
<sequence length="714" mass="80172">MIANENDIEKLSEDDDEEEFTQGPGERWDPLGADDEENVIADTPSRLLAAYDNVGDLQCGGSAIMDPNRIRSLEEEQEILTTSLMALTSHFAQVQFRLRQIVDAPITQRDQLLKNLEEFAFRGIPEVTGNVNIPESDEVIANLERARSRQFELIDRLKKQLTELEKFAYESGAPVLPQSIIVEKQKIIIDELKNKLNLNVNDVDLPQLSSEDIKSQVDTAIGEFVGPLKMKEQLVAQLKTQITDLERFIAFLQHSDTQAVVGDGNPSSGLGSIKETNAYNTYSAKKKHIRVVKVDTESSQPGLSKPSSNSSRSSVKTIPDNSNETASFTSKTHTLLSKASTLLQMFAVTQFGCGSSQNGNHFRKNTLKKSSRVNHWGDTRAQLEVDIQEVAALAMTLQRDREKQTQQGADTNIPEQFESYVSDSDDEEGRFMCSQKQKPATSDLYLQNFSLTNVELTTVVRKNLAVTLQKLIQHGLRSDTTIPGSSLVPFIGCFQASSQFRRNYSRNIRGTTDDEDCHANVDEYSGQMHAWELILQYYAIKNGEHYNETPSRKLSQSFNLDIVGTTTSVSNKQSLLSAIGTVIAIHKPYKRSYNSHFKAFVCAALNARKLVVWLNLIFQCNELINTYYMNWSYVAQTGFRDALHSLDSLTKYEFDLPIDLASRIAGIHIKIDYTPEENILHQKEQEEYLNSNGLEASTAIFGNHGNRQIIIDSK</sequence>
<feature type="region of interest" description="Disordered" evidence="1">
    <location>
        <begin position="1"/>
        <end position="33"/>
    </location>
</feature>
<organism evidence="3 4">
    <name type="scientific">Hermetia illucens</name>
    <name type="common">Black soldier fly</name>
    <dbReference type="NCBI Taxonomy" id="343691"/>
    <lineage>
        <taxon>Eukaryota</taxon>
        <taxon>Metazoa</taxon>
        <taxon>Ecdysozoa</taxon>
        <taxon>Arthropoda</taxon>
        <taxon>Hexapoda</taxon>
        <taxon>Insecta</taxon>
        <taxon>Pterygota</taxon>
        <taxon>Neoptera</taxon>
        <taxon>Endopterygota</taxon>
        <taxon>Diptera</taxon>
        <taxon>Brachycera</taxon>
        <taxon>Stratiomyomorpha</taxon>
        <taxon>Stratiomyidae</taxon>
        <taxon>Hermetiinae</taxon>
        <taxon>Hermetia</taxon>
    </lineage>
</organism>
<dbReference type="PANTHER" id="PTHR15591:SF19">
    <property type="entry name" value="RUN DOMAIN-CONTAINING PROTEIN 1 ISOFORM X1"/>
    <property type="match status" value="1"/>
</dbReference>
<dbReference type="EMBL" id="LR899015">
    <property type="protein sequence ID" value="CAD7093979.1"/>
    <property type="molecule type" value="Genomic_DNA"/>
</dbReference>
<dbReference type="Pfam" id="PF26030">
    <property type="entry name" value="RUNDC1"/>
    <property type="match status" value="1"/>
</dbReference>
<dbReference type="FunCoup" id="A0A7R8Z1U3">
    <property type="interactions" value="637"/>
</dbReference>
<evidence type="ECO:0000313" key="4">
    <source>
        <dbReference type="Proteomes" id="UP000594454"/>
    </source>
</evidence>
<dbReference type="SMART" id="SM00593">
    <property type="entry name" value="RUN"/>
    <property type="match status" value="1"/>
</dbReference>
<dbReference type="Pfam" id="PF02759">
    <property type="entry name" value="RUN"/>
    <property type="match status" value="1"/>
</dbReference>
<dbReference type="InParanoid" id="A0A7R8Z1U3"/>
<dbReference type="InterPro" id="IPR037213">
    <property type="entry name" value="Run_dom_sf"/>
</dbReference>
<keyword evidence="4" id="KW-1185">Reference proteome</keyword>
<gene>
    <name evidence="3" type="ORF">HERILL_LOCUS16225</name>
</gene>
<feature type="compositionally biased region" description="Polar residues" evidence="1">
    <location>
        <begin position="315"/>
        <end position="328"/>
    </location>
</feature>
<protein>
    <recommendedName>
        <fullName evidence="2">RUN domain-containing protein</fullName>
    </recommendedName>
</protein>